<gene>
    <name evidence="2" type="ORF">ACFPIE_19170</name>
</gene>
<dbReference type="Proteomes" id="UP001596152">
    <property type="component" value="Unassembled WGS sequence"/>
</dbReference>
<feature type="region of interest" description="Disordered" evidence="1">
    <location>
        <begin position="1"/>
        <end position="59"/>
    </location>
</feature>
<sequence>MSEPKPGDPGYGRDEDMERLRGTNRPATAHIHSEENHGHPLRVSPQPDEPDGGGVTEQI</sequence>
<accession>A0ABW0G0D6</accession>
<evidence type="ECO:0000313" key="2">
    <source>
        <dbReference type="EMBL" id="MFC5346043.1"/>
    </source>
</evidence>
<protein>
    <submittedName>
        <fullName evidence="2">Uncharacterized protein</fullName>
    </submittedName>
</protein>
<dbReference type="RefSeq" id="WP_374038386.1">
    <property type="nucleotide sequence ID" value="NZ_CP169082.1"/>
</dbReference>
<evidence type="ECO:0000256" key="1">
    <source>
        <dbReference type="SAM" id="MobiDB-lite"/>
    </source>
</evidence>
<dbReference type="EMBL" id="JBHSLF010000055">
    <property type="protein sequence ID" value="MFC5346043.1"/>
    <property type="molecule type" value="Genomic_DNA"/>
</dbReference>
<proteinExistence type="predicted"/>
<name>A0ABW0G0D6_9CAUL</name>
<keyword evidence="3" id="KW-1185">Reference proteome</keyword>
<evidence type="ECO:0000313" key="3">
    <source>
        <dbReference type="Proteomes" id="UP001596152"/>
    </source>
</evidence>
<comment type="caution">
    <text evidence="2">The sequence shown here is derived from an EMBL/GenBank/DDBJ whole genome shotgun (WGS) entry which is preliminary data.</text>
</comment>
<organism evidence="2 3">
    <name type="scientific">Brevundimonas staleyi</name>
    <dbReference type="NCBI Taxonomy" id="74326"/>
    <lineage>
        <taxon>Bacteria</taxon>
        <taxon>Pseudomonadati</taxon>
        <taxon>Pseudomonadota</taxon>
        <taxon>Alphaproteobacteria</taxon>
        <taxon>Caulobacterales</taxon>
        <taxon>Caulobacteraceae</taxon>
        <taxon>Brevundimonas</taxon>
    </lineage>
</organism>
<feature type="compositionally biased region" description="Basic and acidic residues" evidence="1">
    <location>
        <begin position="11"/>
        <end position="21"/>
    </location>
</feature>
<reference evidence="3" key="1">
    <citation type="journal article" date="2019" name="Int. J. Syst. Evol. Microbiol.">
        <title>The Global Catalogue of Microorganisms (GCM) 10K type strain sequencing project: providing services to taxonomists for standard genome sequencing and annotation.</title>
        <authorList>
            <consortium name="The Broad Institute Genomics Platform"/>
            <consortium name="The Broad Institute Genome Sequencing Center for Infectious Disease"/>
            <person name="Wu L."/>
            <person name="Ma J."/>
        </authorList>
    </citation>
    <scope>NUCLEOTIDE SEQUENCE [LARGE SCALE GENOMIC DNA]</scope>
    <source>
        <strain evidence="3">JCM 12125</strain>
    </source>
</reference>